<gene>
    <name evidence="2" type="ORF">SAMN06295879_3198</name>
    <name evidence="1" type="ORF">TZ00_14780</name>
</gene>
<evidence type="ECO:0008006" key="5">
    <source>
        <dbReference type="Google" id="ProtNLM"/>
    </source>
</evidence>
<dbReference type="RefSeq" id="WP_044442872.1">
    <property type="nucleotide sequence ID" value="NZ_FUYG01000009.1"/>
</dbReference>
<evidence type="ECO:0000313" key="4">
    <source>
        <dbReference type="Proteomes" id="UP000189735"/>
    </source>
</evidence>
<reference evidence="1" key="2">
    <citation type="submission" date="2015-02" db="EMBL/GenBank/DDBJ databases">
        <authorList>
            <person name="Vasilyev I.Y."/>
            <person name="Siniagina M.N."/>
            <person name="Malanin S.Y."/>
            <person name="Boulygina E.A."/>
            <person name="Grygoryeva T.V."/>
            <person name="Yarullina D.R."/>
            <person name="Ilinskaya O.N."/>
        </authorList>
    </citation>
    <scope>NUCLEOTIDE SEQUENCE</scope>
    <source>
        <strain evidence="1">VKM Ac-1804</strain>
    </source>
</reference>
<evidence type="ECO:0000313" key="1">
    <source>
        <dbReference type="EMBL" id="KJC63358.1"/>
    </source>
</evidence>
<dbReference type="Proteomes" id="UP000189735">
    <property type="component" value="Unassembled WGS sequence"/>
</dbReference>
<reference evidence="2" key="4">
    <citation type="submission" date="2017-02" db="EMBL/GenBank/DDBJ databases">
        <authorList>
            <person name="Peterson S.W."/>
        </authorList>
    </citation>
    <scope>NUCLEOTIDE SEQUENCE [LARGE SCALE GENOMIC DNA]</scope>
    <source>
        <strain evidence="2">VKM Ac-2052</strain>
    </source>
</reference>
<name>A0A1T4YHE2_9MICO</name>
<dbReference type="EMBL" id="FUYG01000009">
    <property type="protein sequence ID" value="SKB01199.1"/>
    <property type="molecule type" value="Genomic_DNA"/>
</dbReference>
<reference evidence="1 3" key="1">
    <citation type="journal article" date="2001" name="Int. J. Syst. Evol. Microbiol.">
        <title>Agreia bicolorata gen. nov., sp. nov., to accommodate actinobacteria isolated from narrow reed grass infected by the nematode Heteroanguina graminophila.</title>
        <authorList>
            <person name="Evtushenko L.I."/>
            <person name="Dorofeeva L.V."/>
            <person name="Dobrovolskaya T.G."/>
            <person name="Streshinskaya G.M."/>
            <person name="Subbotin S.A."/>
            <person name="Tiedje J.M."/>
        </authorList>
    </citation>
    <scope>NUCLEOTIDE SEQUENCE [LARGE SCALE GENOMIC DNA]</scope>
    <source>
        <strain evidence="1 3">VKM Ac-1804</strain>
    </source>
</reference>
<reference evidence="4" key="3">
    <citation type="submission" date="2017-02" db="EMBL/GenBank/DDBJ databases">
        <authorList>
            <person name="Varghese N."/>
            <person name="Submissions S."/>
        </authorList>
    </citation>
    <scope>NUCLEOTIDE SEQUENCE [LARGE SCALE GENOMIC DNA]</scope>
    <source>
        <strain evidence="4">VKM Ac-2052</strain>
    </source>
</reference>
<keyword evidence="3" id="KW-1185">Reference proteome</keyword>
<sequence length="110" mass="11088">MTNIAVKLAETVRSFGVGAVYGDPVEIEGQTLVPVAISWFGFGGSGSDETTSGIAGGGGGGAAIPVGAYVTQENGRVAFEPNLISLLAVSIPAVWVSGKALARIIRALKK</sequence>
<proteinExistence type="predicted"/>
<dbReference type="EMBL" id="JYFC01000007">
    <property type="protein sequence ID" value="KJC63358.1"/>
    <property type="molecule type" value="Genomic_DNA"/>
</dbReference>
<evidence type="ECO:0000313" key="3">
    <source>
        <dbReference type="Proteomes" id="UP000032503"/>
    </source>
</evidence>
<evidence type="ECO:0000313" key="2">
    <source>
        <dbReference type="EMBL" id="SKB01199.1"/>
    </source>
</evidence>
<protein>
    <recommendedName>
        <fullName evidence="5">Sporulation protein YtfJ (Spore_YtfJ)</fullName>
    </recommendedName>
</protein>
<dbReference type="AlphaFoldDB" id="A0A1T4YHE2"/>
<dbReference type="Proteomes" id="UP000032503">
    <property type="component" value="Unassembled WGS sequence"/>
</dbReference>
<accession>A0A1T4YHE2</accession>
<organism evidence="2 4">
    <name type="scientific">Agreia bicolorata</name>
    <dbReference type="NCBI Taxonomy" id="110935"/>
    <lineage>
        <taxon>Bacteria</taxon>
        <taxon>Bacillati</taxon>
        <taxon>Actinomycetota</taxon>
        <taxon>Actinomycetes</taxon>
        <taxon>Micrococcales</taxon>
        <taxon>Microbacteriaceae</taxon>
        <taxon>Agreia</taxon>
    </lineage>
</organism>